<reference evidence="4 5" key="1">
    <citation type="submission" date="2018-06" db="EMBL/GenBank/DDBJ databases">
        <title>A transcriptomic atlas of mushroom development highlights an independent origin of complex multicellularity.</title>
        <authorList>
            <consortium name="DOE Joint Genome Institute"/>
            <person name="Krizsan K."/>
            <person name="Almasi E."/>
            <person name="Merenyi Z."/>
            <person name="Sahu N."/>
            <person name="Viragh M."/>
            <person name="Koszo T."/>
            <person name="Mondo S."/>
            <person name="Kiss B."/>
            <person name="Balint B."/>
            <person name="Kues U."/>
            <person name="Barry K."/>
            <person name="Hegedus J.C."/>
            <person name="Henrissat B."/>
            <person name="Johnson J."/>
            <person name="Lipzen A."/>
            <person name="Ohm R."/>
            <person name="Nagy I."/>
            <person name="Pangilinan J."/>
            <person name="Yan J."/>
            <person name="Xiong Y."/>
            <person name="Grigoriev I.V."/>
            <person name="Hibbett D.S."/>
            <person name="Nagy L.G."/>
        </authorList>
    </citation>
    <scope>NUCLEOTIDE SEQUENCE [LARGE SCALE GENOMIC DNA]</scope>
    <source>
        <strain evidence="4 5">SZMC22713</strain>
    </source>
</reference>
<dbReference type="EMBL" id="ML170186">
    <property type="protein sequence ID" value="TDL20625.1"/>
    <property type="molecule type" value="Genomic_DNA"/>
</dbReference>
<accession>A0A4Y7PZQ0</accession>
<dbReference type="STRING" id="50990.A0A4Y7PZQ0"/>
<evidence type="ECO:0000313" key="4">
    <source>
        <dbReference type="EMBL" id="TDL20625.1"/>
    </source>
</evidence>
<feature type="region of interest" description="Disordered" evidence="1">
    <location>
        <begin position="96"/>
        <end position="187"/>
    </location>
</feature>
<keyword evidence="5" id="KW-1185">Reference proteome</keyword>
<name>A0A4Y7PZQ0_9AGAM</name>
<dbReference type="InterPro" id="IPR058841">
    <property type="entry name" value="HTH_76"/>
</dbReference>
<feature type="domain" description="Peroxisomal membrane protein PEX14-like KPWE" evidence="2">
    <location>
        <begin position="130"/>
        <end position="178"/>
    </location>
</feature>
<dbReference type="Pfam" id="PF25871">
    <property type="entry name" value="HTH_76"/>
    <property type="match status" value="1"/>
</dbReference>
<protein>
    <submittedName>
        <fullName evidence="4">Uncharacterized protein</fullName>
    </submittedName>
</protein>
<dbReference type="VEuPathDB" id="FungiDB:BD410DRAFT_361544"/>
<dbReference type="AlphaFoldDB" id="A0A4Y7PZQ0"/>
<evidence type="ECO:0000313" key="5">
    <source>
        <dbReference type="Proteomes" id="UP000294933"/>
    </source>
</evidence>
<gene>
    <name evidence="4" type="ORF">BD410DRAFT_361544</name>
</gene>
<dbReference type="PANTHER" id="PTHR36855">
    <property type="entry name" value="CHROMOSOME 10, WHOLE GENOME SHOTGUN SEQUENCE"/>
    <property type="match status" value="1"/>
</dbReference>
<sequence>MATTYPDPVRTDADTAVNVSDGNQSDNIADIYAQFATYPFETDEVFLEGLRGIAGSGAVDGLGDDERAYVIGRAKAFYFTKTQGKEVTWEEYVRWSGGQGSAGGPSSLPAGVAAPPPPPSSTTPAPPSDPKELSLAEISALIESGQTHLIPNNEVIPGGLSEEPPSETYAPPRKKPWEDATTTATTE</sequence>
<evidence type="ECO:0000256" key="1">
    <source>
        <dbReference type="SAM" id="MobiDB-lite"/>
    </source>
</evidence>
<dbReference type="PANTHER" id="PTHR36855:SF1">
    <property type="entry name" value="PEROXISOME MEMBRANE ANCHOR PROTEIN PEX14P N-TERMINAL DOMAIN-CONTAINING PROTEIN"/>
    <property type="match status" value="1"/>
</dbReference>
<evidence type="ECO:0000259" key="3">
    <source>
        <dbReference type="Pfam" id="PF25871"/>
    </source>
</evidence>
<feature type="region of interest" description="Disordered" evidence="1">
    <location>
        <begin position="1"/>
        <end position="23"/>
    </location>
</feature>
<feature type="domain" description="PEX14-like helix-turn-helix" evidence="3">
    <location>
        <begin position="30"/>
        <end position="96"/>
    </location>
</feature>
<dbReference type="OrthoDB" id="9936937at2759"/>
<dbReference type="Pfam" id="PF17733">
    <property type="entry name" value="KPWE_dom"/>
    <property type="match status" value="1"/>
</dbReference>
<organism evidence="4 5">
    <name type="scientific">Rickenella mellea</name>
    <dbReference type="NCBI Taxonomy" id="50990"/>
    <lineage>
        <taxon>Eukaryota</taxon>
        <taxon>Fungi</taxon>
        <taxon>Dikarya</taxon>
        <taxon>Basidiomycota</taxon>
        <taxon>Agaricomycotina</taxon>
        <taxon>Agaricomycetes</taxon>
        <taxon>Hymenochaetales</taxon>
        <taxon>Rickenellaceae</taxon>
        <taxon>Rickenella</taxon>
    </lineage>
</organism>
<feature type="compositionally biased region" description="Pro residues" evidence="1">
    <location>
        <begin position="114"/>
        <end position="128"/>
    </location>
</feature>
<dbReference type="Proteomes" id="UP000294933">
    <property type="component" value="Unassembled WGS sequence"/>
</dbReference>
<feature type="compositionally biased region" description="Low complexity" evidence="1">
    <location>
        <begin position="104"/>
        <end position="113"/>
    </location>
</feature>
<proteinExistence type="predicted"/>
<evidence type="ECO:0000259" key="2">
    <source>
        <dbReference type="Pfam" id="PF17733"/>
    </source>
</evidence>
<dbReference type="InterPro" id="IPR040554">
    <property type="entry name" value="KPWE_PEX14_dom"/>
</dbReference>